<evidence type="ECO:0000313" key="7">
    <source>
        <dbReference type="EMBL" id="MBW0135725.1"/>
    </source>
</evidence>
<evidence type="ECO:0000256" key="4">
    <source>
        <dbReference type="ARBA" id="ARBA00022989"/>
    </source>
</evidence>
<feature type="domain" description="Glycosyltransferase 2-like" evidence="6">
    <location>
        <begin position="225"/>
        <end position="421"/>
    </location>
</feature>
<feature type="transmembrane region" description="Helical" evidence="5">
    <location>
        <begin position="507"/>
        <end position="530"/>
    </location>
</feature>
<dbReference type="EMBL" id="JADQDK010000001">
    <property type="protein sequence ID" value="MBW0135725.1"/>
    <property type="molecule type" value="Genomic_DNA"/>
</dbReference>
<accession>A0ABS6UTZ3</accession>
<evidence type="ECO:0000259" key="6">
    <source>
        <dbReference type="Pfam" id="PF13632"/>
    </source>
</evidence>
<proteinExistence type="predicted"/>
<evidence type="ECO:0000256" key="5">
    <source>
        <dbReference type="SAM" id="Phobius"/>
    </source>
</evidence>
<dbReference type="CDD" id="cd06421">
    <property type="entry name" value="CESA_CelA_like"/>
    <property type="match status" value="1"/>
</dbReference>
<dbReference type="RefSeq" id="WP_218601558.1">
    <property type="nucleotide sequence ID" value="NZ_JADQDJ010000025.1"/>
</dbReference>
<sequence>MTEIADAVGSRARDFSALTGPLTRLKAGHPYRVTYRSLDREAGLRRRTGTVLLGVLVVAFDMLFVAWLLTPAHFPWVADLETPSPVDVVLIASIAVVEVFRLLNLISLALASVIVRDPVPIEPAGDLRVAFLTTIVPGKEPVDMVRTTLEAALRIRYTGTLDVWLLDEGDDPFVAQMCREIGVRHFSRKDVAAYNTEAGEFRARTKHGNYNAWIDRHGHGYDVFLSVDPDHVPLPSYAERMLGYFRDPDVAFVAGPQAYANSESFIARSAESQQFPFHSLIQRAANTHRAAMLVGTNNAVRIDALRSIGGIQDSITEDMATGLALHARRNPATGRRWDSVYTPDVVALGEGPTSWGDYFGQQLRWSRGTLEIFGGVFWRRARRLPPRRGLHYLLLMTFYPSMALSWVLGSINAIMCLVVGATGLVVSPTIWLALYVDVLLAQLWIFVRNRRYNVSPVETEGSPGLVGIFMSLLSAPLFAASLVQTVLGRQTRFVVTPKGAAAGVDGLWTFRLHLGWAALMGGALCVAALRGSLRIEVLLWPMTVLLICLAPVVHWLSRRRFRPDLDEVVPVPIVVPAQTRRTVSEEAAS</sequence>
<comment type="subcellular location">
    <subcellularLocation>
        <location evidence="1">Membrane</location>
        <topology evidence="1">Multi-pass membrane protein</topology>
    </subcellularLocation>
</comment>
<feature type="transmembrane region" description="Helical" evidence="5">
    <location>
        <begin position="89"/>
        <end position="115"/>
    </location>
</feature>
<keyword evidence="8" id="KW-1185">Reference proteome</keyword>
<name>A0ABS6UTZ3_9PSEU</name>
<keyword evidence="2" id="KW-0328">Glycosyltransferase</keyword>
<feature type="transmembrane region" description="Helical" evidence="5">
    <location>
        <begin position="50"/>
        <end position="69"/>
    </location>
</feature>
<comment type="caution">
    <text evidence="7">The sequence shown here is derived from an EMBL/GenBank/DDBJ whole genome shotgun (WGS) entry which is preliminary data.</text>
</comment>
<keyword evidence="3" id="KW-0808">Transferase</keyword>
<dbReference type="Proteomes" id="UP000694287">
    <property type="component" value="Unassembled WGS sequence"/>
</dbReference>
<dbReference type="InterPro" id="IPR001173">
    <property type="entry name" value="Glyco_trans_2-like"/>
</dbReference>
<keyword evidence="5" id="KW-0472">Membrane</keyword>
<keyword evidence="4 5" id="KW-1133">Transmembrane helix</keyword>
<feature type="transmembrane region" description="Helical" evidence="5">
    <location>
        <begin position="429"/>
        <end position="447"/>
    </location>
</feature>
<dbReference type="PANTHER" id="PTHR43867:SF2">
    <property type="entry name" value="CELLULOSE SYNTHASE CATALYTIC SUBUNIT A [UDP-FORMING]"/>
    <property type="match status" value="1"/>
</dbReference>
<dbReference type="Pfam" id="PF13632">
    <property type="entry name" value="Glyco_trans_2_3"/>
    <property type="match status" value="1"/>
</dbReference>
<dbReference type="InterPro" id="IPR050321">
    <property type="entry name" value="Glycosyltr_2/OpgH_subfam"/>
</dbReference>
<evidence type="ECO:0000256" key="2">
    <source>
        <dbReference type="ARBA" id="ARBA00022676"/>
    </source>
</evidence>
<organism evidence="7 8">
    <name type="scientific">Pseudonocardia abyssalis</name>
    <dbReference type="NCBI Taxonomy" id="2792008"/>
    <lineage>
        <taxon>Bacteria</taxon>
        <taxon>Bacillati</taxon>
        <taxon>Actinomycetota</taxon>
        <taxon>Actinomycetes</taxon>
        <taxon>Pseudonocardiales</taxon>
        <taxon>Pseudonocardiaceae</taxon>
        <taxon>Pseudonocardia</taxon>
    </lineage>
</organism>
<protein>
    <submittedName>
        <fullName evidence="7">Glycosyltransferase</fullName>
    </submittedName>
</protein>
<gene>
    <name evidence="7" type="ORF">I4I81_15870</name>
</gene>
<evidence type="ECO:0000256" key="1">
    <source>
        <dbReference type="ARBA" id="ARBA00004141"/>
    </source>
</evidence>
<feature type="transmembrane region" description="Helical" evidence="5">
    <location>
        <begin position="537"/>
        <end position="556"/>
    </location>
</feature>
<reference evidence="7 8" key="1">
    <citation type="submission" date="2020-11" db="EMBL/GenBank/DDBJ databases">
        <title>Pseudonocardia abyssalis sp. nov. and Pseudonocardia oceani sp. nov., description and phylogenomic analysis of two novel actinomycetes isolated from the deep Southern Ocean.</title>
        <authorList>
            <person name="Parra J."/>
        </authorList>
    </citation>
    <scope>NUCLEOTIDE SEQUENCE [LARGE SCALE GENOMIC DNA]</scope>
    <source>
        <strain evidence="7 8">KRD-168</strain>
    </source>
</reference>
<feature type="transmembrane region" description="Helical" evidence="5">
    <location>
        <begin position="468"/>
        <end position="487"/>
    </location>
</feature>
<evidence type="ECO:0000313" key="8">
    <source>
        <dbReference type="Proteomes" id="UP000694287"/>
    </source>
</evidence>
<keyword evidence="5" id="KW-0812">Transmembrane</keyword>
<feature type="transmembrane region" description="Helical" evidence="5">
    <location>
        <begin position="389"/>
        <end position="409"/>
    </location>
</feature>
<evidence type="ECO:0000256" key="3">
    <source>
        <dbReference type="ARBA" id="ARBA00022679"/>
    </source>
</evidence>
<dbReference type="PANTHER" id="PTHR43867">
    <property type="entry name" value="CELLULOSE SYNTHASE CATALYTIC SUBUNIT A [UDP-FORMING]"/>
    <property type="match status" value="1"/>
</dbReference>